<protein>
    <submittedName>
        <fullName evidence="2">Uncharacterized protein</fullName>
    </submittedName>
</protein>
<evidence type="ECO:0000313" key="3">
    <source>
        <dbReference type="Proteomes" id="UP000287651"/>
    </source>
</evidence>
<reference evidence="2 3" key="1">
    <citation type="journal article" date="2014" name="Agronomy (Basel)">
        <title>A Draft Genome Sequence for Ensete ventricosum, the Drought-Tolerant Tree Against Hunger.</title>
        <authorList>
            <person name="Harrison J."/>
            <person name="Moore K.A."/>
            <person name="Paszkiewicz K."/>
            <person name="Jones T."/>
            <person name="Grant M."/>
            <person name="Ambacheew D."/>
            <person name="Muzemil S."/>
            <person name="Studholme D.J."/>
        </authorList>
    </citation>
    <scope>NUCLEOTIDE SEQUENCE [LARGE SCALE GENOMIC DNA]</scope>
</reference>
<evidence type="ECO:0000256" key="1">
    <source>
        <dbReference type="SAM" id="MobiDB-lite"/>
    </source>
</evidence>
<dbReference type="AlphaFoldDB" id="A0A444BX37"/>
<accession>A0A444BX37</accession>
<sequence length="73" mass="8414">MPRTRGTFRAGLNPELLRGLSAAFCDEIVHHELVHIHLPKPHIFQPPLPLPIHNHPLGRRLHPTDESKREPRD</sequence>
<evidence type="ECO:0000313" key="2">
    <source>
        <dbReference type="EMBL" id="RRT68600.1"/>
    </source>
</evidence>
<proteinExistence type="predicted"/>
<dbReference type="Proteomes" id="UP000287651">
    <property type="component" value="Unassembled WGS sequence"/>
</dbReference>
<feature type="compositionally biased region" description="Basic and acidic residues" evidence="1">
    <location>
        <begin position="62"/>
        <end position="73"/>
    </location>
</feature>
<gene>
    <name evidence="2" type="ORF">B296_00006644</name>
</gene>
<comment type="caution">
    <text evidence="2">The sequence shown here is derived from an EMBL/GenBank/DDBJ whole genome shotgun (WGS) entry which is preliminary data.</text>
</comment>
<name>A0A444BX37_ENSVE</name>
<organism evidence="2 3">
    <name type="scientific">Ensete ventricosum</name>
    <name type="common">Abyssinian banana</name>
    <name type="synonym">Musa ensete</name>
    <dbReference type="NCBI Taxonomy" id="4639"/>
    <lineage>
        <taxon>Eukaryota</taxon>
        <taxon>Viridiplantae</taxon>
        <taxon>Streptophyta</taxon>
        <taxon>Embryophyta</taxon>
        <taxon>Tracheophyta</taxon>
        <taxon>Spermatophyta</taxon>
        <taxon>Magnoliopsida</taxon>
        <taxon>Liliopsida</taxon>
        <taxon>Zingiberales</taxon>
        <taxon>Musaceae</taxon>
        <taxon>Ensete</taxon>
    </lineage>
</organism>
<feature type="region of interest" description="Disordered" evidence="1">
    <location>
        <begin position="54"/>
        <end position="73"/>
    </location>
</feature>
<dbReference type="EMBL" id="AMZH03004643">
    <property type="protein sequence ID" value="RRT68600.1"/>
    <property type="molecule type" value="Genomic_DNA"/>
</dbReference>